<dbReference type="Proteomes" id="UP000282800">
    <property type="component" value="Unassembled WGS sequence"/>
</dbReference>
<dbReference type="RefSeq" id="WP_126189253.1">
    <property type="nucleotide sequence ID" value="NZ_RWYU02000003.1"/>
</dbReference>
<reference evidence="3 4" key="1">
    <citation type="submission" date="2019-01" db="EMBL/GenBank/DDBJ databases">
        <title>High-quality draft genome of. Pseudomonas songnenensis str. L103, a full-fledged denitrifier isolated from 100 meters deep aquifer in a heavily nitrogen fertilized agricultural area.</title>
        <authorList>
            <person name="Liu M."/>
            <person name="Liu B."/>
        </authorList>
    </citation>
    <scope>NUCLEOTIDE SEQUENCE [LARGE SCALE GENOMIC DNA]</scope>
    <source>
        <strain evidence="3 4">L103</strain>
    </source>
</reference>
<evidence type="ECO:0000313" key="3">
    <source>
        <dbReference type="EMBL" id="RYJ62878.1"/>
    </source>
</evidence>
<evidence type="ECO:0000256" key="2">
    <source>
        <dbReference type="SAM" id="Phobius"/>
    </source>
</evidence>
<dbReference type="AlphaFoldDB" id="A0A482UKP6"/>
<accession>A0A482UKP6</accession>
<evidence type="ECO:0000256" key="1">
    <source>
        <dbReference type="SAM" id="MobiDB-lite"/>
    </source>
</evidence>
<evidence type="ECO:0000313" key="4">
    <source>
        <dbReference type="Proteomes" id="UP000282800"/>
    </source>
</evidence>
<comment type="caution">
    <text evidence="3">The sequence shown here is derived from an EMBL/GenBank/DDBJ whole genome shotgun (WGS) entry which is preliminary data.</text>
</comment>
<sequence length="64" mass="7032">MSCNLPQSRQPSPEGKAPAASRTPRARFWLSSLCYAVGLLLVFILSLLLLPHDRGLGRLLWGSL</sequence>
<proteinExistence type="predicted"/>
<feature type="region of interest" description="Disordered" evidence="1">
    <location>
        <begin position="1"/>
        <end position="21"/>
    </location>
</feature>
<keyword evidence="2" id="KW-0472">Membrane</keyword>
<gene>
    <name evidence="3" type="ORF">EJA06_008415</name>
</gene>
<name>A0A482UKP6_9PSED</name>
<feature type="compositionally biased region" description="Polar residues" evidence="1">
    <location>
        <begin position="1"/>
        <end position="11"/>
    </location>
</feature>
<dbReference type="EMBL" id="RWYU02000003">
    <property type="protein sequence ID" value="RYJ62878.1"/>
    <property type="molecule type" value="Genomic_DNA"/>
</dbReference>
<keyword evidence="2" id="KW-0812">Transmembrane</keyword>
<keyword evidence="2" id="KW-1133">Transmembrane helix</keyword>
<protein>
    <submittedName>
        <fullName evidence="3">Uncharacterized protein</fullName>
    </submittedName>
</protein>
<feature type="transmembrane region" description="Helical" evidence="2">
    <location>
        <begin position="28"/>
        <end position="50"/>
    </location>
</feature>
<organism evidence="3 4">
    <name type="scientific">Pseudomonas songnenensis</name>
    <dbReference type="NCBI Taxonomy" id="1176259"/>
    <lineage>
        <taxon>Bacteria</taxon>
        <taxon>Pseudomonadati</taxon>
        <taxon>Pseudomonadota</taxon>
        <taxon>Gammaproteobacteria</taxon>
        <taxon>Pseudomonadales</taxon>
        <taxon>Pseudomonadaceae</taxon>
        <taxon>Pseudomonas</taxon>
    </lineage>
</organism>